<dbReference type="PROSITE" id="PS51272">
    <property type="entry name" value="SLH"/>
    <property type="match status" value="2"/>
</dbReference>
<sequence length="221" mass="23978">MTNRLIRSGLSFVAASLLALPLAGLSSADAASFRDISDSSAKTQIEALYQKGLIKGVTSSEFQPNQQLTAAQGISLIVQSFNLNLDAVRFIKAPKASDYFAKVKDSDWSAQAFVIAQIFDFDVPSDIDPGAALTKEQFTYYLVKGMERSSGLPLINIKPVELKDDAKITAVYQGAIQRSFHYGIQSPGADNSFHPQDPVTRAEAAVMVYNALEYLKSHPAP</sequence>
<keyword evidence="1" id="KW-0732">Signal</keyword>
<evidence type="ECO:0000256" key="1">
    <source>
        <dbReference type="SAM" id="SignalP"/>
    </source>
</evidence>
<reference evidence="3 4" key="1">
    <citation type="submission" date="2023-07" db="EMBL/GenBank/DDBJ databases">
        <title>Paenibacillus sp. JX-17 nov. isolated from soil.</title>
        <authorList>
            <person name="Wan Y."/>
            <person name="Liu B."/>
        </authorList>
    </citation>
    <scope>NUCLEOTIDE SEQUENCE [LARGE SCALE GENOMIC DNA]</scope>
    <source>
        <strain evidence="3 4">JX-17</strain>
    </source>
</reference>
<dbReference type="Pfam" id="PF00395">
    <property type="entry name" value="SLH"/>
    <property type="match status" value="2"/>
</dbReference>
<comment type="caution">
    <text evidence="3">The sequence shown here is derived from an EMBL/GenBank/DDBJ whole genome shotgun (WGS) entry which is preliminary data.</text>
</comment>
<dbReference type="EMBL" id="JAUQTB010000002">
    <property type="protein sequence ID" value="MDO7905953.1"/>
    <property type="molecule type" value="Genomic_DNA"/>
</dbReference>
<feature type="domain" description="SLH" evidence="2">
    <location>
        <begin position="159"/>
        <end position="221"/>
    </location>
</feature>
<evidence type="ECO:0000313" key="4">
    <source>
        <dbReference type="Proteomes" id="UP001240171"/>
    </source>
</evidence>
<accession>A0ABT9CEB9</accession>
<feature type="signal peptide" evidence="1">
    <location>
        <begin position="1"/>
        <end position="30"/>
    </location>
</feature>
<protein>
    <submittedName>
        <fullName evidence="3">S-layer homology domain-containing protein</fullName>
    </submittedName>
</protein>
<dbReference type="InterPro" id="IPR001119">
    <property type="entry name" value="SLH_dom"/>
</dbReference>
<dbReference type="Proteomes" id="UP001240171">
    <property type="component" value="Unassembled WGS sequence"/>
</dbReference>
<keyword evidence="4" id="KW-1185">Reference proteome</keyword>
<proteinExistence type="predicted"/>
<organism evidence="3 4">
    <name type="scientific">Paenibacillus lacisoli</name>
    <dbReference type="NCBI Taxonomy" id="3064525"/>
    <lineage>
        <taxon>Bacteria</taxon>
        <taxon>Bacillati</taxon>
        <taxon>Bacillota</taxon>
        <taxon>Bacilli</taxon>
        <taxon>Bacillales</taxon>
        <taxon>Paenibacillaceae</taxon>
        <taxon>Paenibacillus</taxon>
    </lineage>
</organism>
<name>A0ABT9CEB9_9BACL</name>
<dbReference type="RefSeq" id="WP_305023141.1">
    <property type="nucleotide sequence ID" value="NZ_JAUQTB010000002.1"/>
</dbReference>
<gene>
    <name evidence="3" type="ORF">Q5741_05910</name>
</gene>
<feature type="domain" description="SLH" evidence="2">
    <location>
        <begin position="28"/>
        <end position="91"/>
    </location>
</feature>
<feature type="chain" id="PRO_5047413983" evidence="1">
    <location>
        <begin position="31"/>
        <end position="221"/>
    </location>
</feature>
<evidence type="ECO:0000313" key="3">
    <source>
        <dbReference type="EMBL" id="MDO7905953.1"/>
    </source>
</evidence>
<evidence type="ECO:0000259" key="2">
    <source>
        <dbReference type="PROSITE" id="PS51272"/>
    </source>
</evidence>